<name>A0A8J7PDY8_9BACT</name>
<keyword evidence="1" id="KW-0328">Glycosyltransferase</keyword>
<comment type="caution">
    <text evidence="3">The sequence shown here is derived from an EMBL/GenBank/DDBJ whole genome shotgun (WGS) entry which is preliminary data.</text>
</comment>
<dbReference type="GO" id="GO:0009244">
    <property type="term" value="P:lipopolysaccharide core region biosynthetic process"/>
    <property type="evidence" value="ECO:0007669"/>
    <property type="project" value="TreeGrafter"/>
</dbReference>
<dbReference type="EMBL" id="JAFLCK010000006">
    <property type="protein sequence ID" value="MBN8659978.1"/>
    <property type="molecule type" value="Genomic_DNA"/>
</dbReference>
<evidence type="ECO:0000313" key="4">
    <source>
        <dbReference type="Proteomes" id="UP000664277"/>
    </source>
</evidence>
<evidence type="ECO:0000256" key="2">
    <source>
        <dbReference type="ARBA" id="ARBA00022679"/>
    </source>
</evidence>
<dbReference type="GO" id="GO:0005829">
    <property type="term" value="C:cytosol"/>
    <property type="evidence" value="ECO:0007669"/>
    <property type="project" value="TreeGrafter"/>
</dbReference>
<gene>
    <name evidence="3" type="ORF">J0M35_06415</name>
</gene>
<reference evidence="3" key="1">
    <citation type="submission" date="2021-02" db="EMBL/GenBank/DDBJ databases">
        <title>Genome-Resolved Metagenomics of a Microbial Community Performing Photosynthetic Biological Nutrient Removal.</title>
        <authorList>
            <person name="Mcdaniel E.A."/>
        </authorList>
    </citation>
    <scope>NUCLEOTIDE SEQUENCE</scope>
    <source>
        <strain evidence="3">UWPOB_OBS1</strain>
    </source>
</reference>
<dbReference type="Pfam" id="PF01075">
    <property type="entry name" value="Glyco_transf_9"/>
    <property type="match status" value="1"/>
</dbReference>
<dbReference type="InterPro" id="IPR002201">
    <property type="entry name" value="Glyco_trans_9"/>
</dbReference>
<dbReference type="InterPro" id="IPR051199">
    <property type="entry name" value="LPS_LOS_Heptosyltrfase"/>
</dbReference>
<dbReference type="GO" id="GO:0008713">
    <property type="term" value="F:ADP-heptose-lipopolysaccharide heptosyltransferase activity"/>
    <property type="evidence" value="ECO:0007669"/>
    <property type="project" value="TreeGrafter"/>
</dbReference>
<accession>A0A8J7PDY8</accession>
<dbReference type="CDD" id="cd03789">
    <property type="entry name" value="GT9_LPS_heptosyltransferase"/>
    <property type="match status" value="1"/>
</dbReference>
<dbReference type="PANTHER" id="PTHR30160:SF1">
    <property type="entry name" value="LIPOPOLYSACCHARIDE 1,2-N-ACETYLGLUCOSAMINETRANSFERASE-RELATED"/>
    <property type="match status" value="1"/>
</dbReference>
<protein>
    <submittedName>
        <fullName evidence="3">Glycosyltransferase family 9 protein</fullName>
    </submittedName>
</protein>
<evidence type="ECO:0000256" key="1">
    <source>
        <dbReference type="ARBA" id="ARBA00022676"/>
    </source>
</evidence>
<dbReference type="SUPFAM" id="SSF53756">
    <property type="entry name" value="UDP-Glycosyltransferase/glycogen phosphorylase"/>
    <property type="match status" value="1"/>
</dbReference>
<proteinExistence type="predicted"/>
<dbReference type="Gene3D" id="3.40.50.2000">
    <property type="entry name" value="Glycogen Phosphorylase B"/>
    <property type="match status" value="2"/>
</dbReference>
<organism evidence="3 4">
    <name type="scientific">Candidatus Obscuribacter phosphatis</name>
    <dbReference type="NCBI Taxonomy" id="1906157"/>
    <lineage>
        <taxon>Bacteria</taxon>
        <taxon>Bacillati</taxon>
        <taxon>Candidatus Melainabacteria</taxon>
        <taxon>Candidatus Obscuribacterales</taxon>
        <taxon>Candidatus Obscuribacteraceae</taxon>
        <taxon>Candidatus Obscuribacter</taxon>
    </lineage>
</organism>
<sequence>MKPHGERILVIRYRFIGDTILTVPFLRNLRANYPEARIDVLVGPKSGEVLKGCPYVDELIAFDTTRFHKYDSGEGKPRNWFSYALELRKRRYDLAFVLKRSFSSAALSLVCGAKRRVGYQGDGHFLLTDKVPFRTDIHEVDSVLSVLEGCGLSVGDRHLESFTSADELAAVLAIEPRLKEGRYVLIHAAAAHPDKTYPLESFAQVIKLLYSDGFIPVFSGDKQDIGLYAELAALLPKDMPSIDMSGRLQLRESMALYSLMKLAVCVDSGPSHLAASAGVPVVTLFGPTDPVRWGPYGGRAVFDASLSCRPCHYKKICDNRPCLTELSADLVYEACVAMLNGRDGA</sequence>
<dbReference type="AlphaFoldDB" id="A0A8J7PDY8"/>
<keyword evidence="2" id="KW-0808">Transferase</keyword>
<dbReference type="PANTHER" id="PTHR30160">
    <property type="entry name" value="TETRAACYLDISACCHARIDE 4'-KINASE-RELATED"/>
    <property type="match status" value="1"/>
</dbReference>
<dbReference type="Proteomes" id="UP000664277">
    <property type="component" value="Unassembled WGS sequence"/>
</dbReference>
<evidence type="ECO:0000313" key="3">
    <source>
        <dbReference type="EMBL" id="MBN8659978.1"/>
    </source>
</evidence>